<reference evidence="3" key="1">
    <citation type="submission" date="2019-05" db="EMBL/GenBank/DDBJ databases">
        <title>Flavobacterium profundi sp. nov., isolated from a deep-sea seamount.</title>
        <authorList>
            <person name="Zhang D.-C."/>
        </authorList>
    </citation>
    <scope>NUCLEOTIDE SEQUENCE [LARGE SCALE GENOMIC DNA]</scope>
    <source>
        <strain evidence="3">TP390</strain>
    </source>
</reference>
<comment type="caution">
    <text evidence="2">The sequence shown here is derived from an EMBL/GenBank/DDBJ whole genome shotgun (WGS) entry which is preliminary data.</text>
</comment>
<proteinExistence type="predicted"/>
<evidence type="ECO:0008006" key="4">
    <source>
        <dbReference type="Google" id="ProtNLM"/>
    </source>
</evidence>
<name>A0A6I4ILS9_9FLAO</name>
<evidence type="ECO:0000313" key="3">
    <source>
        <dbReference type="Proteomes" id="UP000431264"/>
    </source>
</evidence>
<dbReference type="AlphaFoldDB" id="A0A6I4ILS9"/>
<accession>A0A6I4ILS9</accession>
<protein>
    <recommendedName>
        <fullName evidence="4">DUF4595 domain-containing protein</fullName>
    </recommendedName>
</protein>
<keyword evidence="3" id="KW-1185">Reference proteome</keyword>
<sequence length="246" mass="27472">MKNIISSLLLVSLFALVACSKNDDDATINDVTIRNPKKVILNTYSNQGNLTNTVLYEFSYNEKSLLSTVKITDVDGVKNRTINYNSEDRISQITQTSGNNAKILTVTYTGENATLSISGETNPYLFTYSSSNNSYDYSNGTDNGTFFFGENDNLIEIISENASIFSKSVTTEIKGIYANQNKLTAFFFSFLNNGEFLFFDRNAMSTLSFDGVNYIINNESENGSLTYYNMINATTQIKIVDVIIIY</sequence>
<evidence type="ECO:0000256" key="1">
    <source>
        <dbReference type="SAM" id="SignalP"/>
    </source>
</evidence>
<dbReference type="PROSITE" id="PS51257">
    <property type="entry name" value="PROKAR_LIPOPROTEIN"/>
    <property type="match status" value="1"/>
</dbReference>
<dbReference type="RefSeq" id="WP_140997856.1">
    <property type="nucleotide sequence ID" value="NZ_VDCZ01000006.1"/>
</dbReference>
<evidence type="ECO:0000313" key="2">
    <source>
        <dbReference type="EMBL" id="MVO09481.1"/>
    </source>
</evidence>
<dbReference type="OrthoDB" id="1339708at2"/>
<organism evidence="2 3">
    <name type="scientific">Flavobacterium profundi</name>
    <dbReference type="NCBI Taxonomy" id="1774945"/>
    <lineage>
        <taxon>Bacteria</taxon>
        <taxon>Pseudomonadati</taxon>
        <taxon>Bacteroidota</taxon>
        <taxon>Flavobacteriia</taxon>
        <taxon>Flavobacteriales</taxon>
        <taxon>Flavobacteriaceae</taxon>
        <taxon>Flavobacterium</taxon>
    </lineage>
</organism>
<gene>
    <name evidence="2" type="ORF">GOQ30_09960</name>
</gene>
<dbReference type="Proteomes" id="UP000431264">
    <property type="component" value="Unassembled WGS sequence"/>
</dbReference>
<keyword evidence="1" id="KW-0732">Signal</keyword>
<feature type="signal peptide" evidence="1">
    <location>
        <begin position="1"/>
        <end position="17"/>
    </location>
</feature>
<feature type="chain" id="PRO_5026273381" description="DUF4595 domain-containing protein" evidence="1">
    <location>
        <begin position="18"/>
        <end position="246"/>
    </location>
</feature>
<dbReference type="EMBL" id="WQLW01000006">
    <property type="protein sequence ID" value="MVO09481.1"/>
    <property type="molecule type" value="Genomic_DNA"/>
</dbReference>